<name>A0A160TPW6_9ZZZZ</name>
<feature type="region of interest" description="Disordered" evidence="1">
    <location>
        <begin position="1"/>
        <end position="38"/>
    </location>
</feature>
<organism evidence="2">
    <name type="scientific">hydrothermal vent metagenome</name>
    <dbReference type="NCBI Taxonomy" id="652676"/>
    <lineage>
        <taxon>unclassified sequences</taxon>
        <taxon>metagenomes</taxon>
        <taxon>ecological metagenomes</taxon>
    </lineage>
</organism>
<feature type="compositionally biased region" description="Basic and acidic residues" evidence="1">
    <location>
        <begin position="20"/>
        <end position="31"/>
    </location>
</feature>
<dbReference type="AlphaFoldDB" id="A0A160TPW6"/>
<reference evidence="2" key="1">
    <citation type="submission" date="2015-10" db="EMBL/GenBank/DDBJ databases">
        <authorList>
            <person name="Gilbert D.G."/>
        </authorList>
    </citation>
    <scope>NUCLEOTIDE SEQUENCE</scope>
</reference>
<accession>A0A160TPW6</accession>
<evidence type="ECO:0000256" key="1">
    <source>
        <dbReference type="SAM" id="MobiDB-lite"/>
    </source>
</evidence>
<gene>
    <name evidence="2" type="ORF">MGWOODY_Smn3535</name>
</gene>
<sequence>MIAAQEQRLSAPRSRRRLKKEPPGARSHDCGDILLKSN</sequence>
<proteinExistence type="predicted"/>
<dbReference type="EMBL" id="CZQE01000371">
    <property type="protein sequence ID" value="CUS46507.1"/>
    <property type="molecule type" value="Genomic_DNA"/>
</dbReference>
<protein>
    <submittedName>
        <fullName evidence="2">Uncharacterized protein</fullName>
    </submittedName>
</protein>
<evidence type="ECO:0000313" key="2">
    <source>
        <dbReference type="EMBL" id="CUS46507.1"/>
    </source>
</evidence>